<protein>
    <recommendedName>
        <fullName evidence="3">Retrotransposon Copia-like N-terminal domain-containing protein</fullName>
    </recommendedName>
</protein>
<evidence type="ECO:0008006" key="3">
    <source>
        <dbReference type="Google" id="ProtNLM"/>
    </source>
</evidence>
<comment type="caution">
    <text evidence="1">The sequence shown here is derived from an EMBL/GenBank/DDBJ whole genome shotgun (WGS) entry which is preliminary data.</text>
</comment>
<evidence type="ECO:0000313" key="1">
    <source>
        <dbReference type="EMBL" id="KAK9720589.1"/>
    </source>
</evidence>
<organism evidence="1 2">
    <name type="scientific">Popillia japonica</name>
    <name type="common">Japanese beetle</name>
    <dbReference type="NCBI Taxonomy" id="7064"/>
    <lineage>
        <taxon>Eukaryota</taxon>
        <taxon>Metazoa</taxon>
        <taxon>Ecdysozoa</taxon>
        <taxon>Arthropoda</taxon>
        <taxon>Hexapoda</taxon>
        <taxon>Insecta</taxon>
        <taxon>Pterygota</taxon>
        <taxon>Neoptera</taxon>
        <taxon>Endopterygota</taxon>
        <taxon>Coleoptera</taxon>
        <taxon>Polyphaga</taxon>
        <taxon>Scarabaeiformia</taxon>
        <taxon>Scarabaeidae</taxon>
        <taxon>Rutelinae</taxon>
        <taxon>Popillia</taxon>
    </lineage>
</organism>
<keyword evidence="2" id="KW-1185">Reference proteome</keyword>
<proteinExistence type="predicted"/>
<gene>
    <name evidence="1" type="ORF">QE152_g21996</name>
</gene>
<dbReference type="Pfam" id="PF14223">
    <property type="entry name" value="Retrotran_gag_2"/>
    <property type="match status" value="1"/>
</dbReference>
<evidence type="ECO:0000313" key="2">
    <source>
        <dbReference type="Proteomes" id="UP001458880"/>
    </source>
</evidence>
<dbReference type="EMBL" id="JASPKY010000209">
    <property type="protein sequence ID" value="KAK9720589.1"/>
    <property type="molecule type" value="Genomic_DNA"/>
</dbReference>
<accession>A0AAW1KMB7</accession>
<dbReference type="AlphaFoldDB" id="A0AAW1KMB7"/>
<name>A0AAW1KMB7_POPJA</name>
<reference evidence="1 2" key="1">
    <citation type="journal article" date="2024" name="BMC Genomics">
        <title>De novo assembly and annotation of Popillia japonica's genome with initial clues to its potential as an invasive pest.</title>
        <authorList>
            <person name="Cucini C."/>
            <person name="Boschi S."/>
            <person name="Funari R."/>
            <person name="Cardaioli E."/>
            <person name="Iannotti N."/>
            <person name="Marturano G."/>
            <person name="Paoli F."/>
            <person name="Bruttini M."/>
            <person name="Carapelli A."/>
            <person name="Frati F."/>
            <person name="Nardi F."/>
        </authorList>
    </citation>
    <scope>NUCLEOTIDE SEQUENCE [LARGE SCALE GENOMIC DNA]</scope>
    <source>
        <strain evidence="1">DMR45628</strain>
    </source>
</reference>
<sequence length="121" mass="13962">MDAAQCLVTVNRLNNNNWNVWKFQIKVILMAKGLYDITTGNEKEPAEVDLKASWKLKDAKAQEALVTRMEEGPLSHVMQCVNAAEMWAKLESIYDRKSDVSTHLLNEQFYNLKFENDDIIK</sequence>
<dbReference type="Proteomes" id="UP001458880">
    <property type="component" value="Unassembled WGS sequence"/>
</dbReference>